<evidence type="ECO:0000256" key="1">
    <source>
        <dbReference type="ARBA" id="ARBA00022729"/>
    </source>
</evidence>
<evidence type="ECO:0000256" key="2">
    <source>
        <dbReference type="SAM" id="SignalP"/>
    </source>
</evidence>
<dbReference type="InterPro" id="IPR013783">
    <property type="entry name" value="Ig-like_fold"/>
</dbReference>
<dbReference type="Proteomes" id="UP001501333">
    <property type="component" value="Unassembled WGS sequence"/>
</dbReference>
<dbReference type="Pfam" id="PF18962">
    <property type="entry name" value="Por_Secre_tail"/>
    <property type="match status" value="1"/>
</dbReference>
<evidence type="ECO:0000313" key="5">
    <source>
        <dbReference type="Proteomes" id="UP001501333"/>
    </source>
</evidence>
<feature type="chain" id="PRO_5047516300" description="Secretion system C-terminal sorting domain-containing protein" evidence="2">
    <location>
        <begin position="23"/>
        <end position="209"/>
    </location>
</feature>
<keyword evidence="1 2" id="KW-0732">Signal</keyword>
<evidence type="ECO:0000259" key="3">
    <source>
        <dbReference type="Pfam" id="PF18962"/>
    </source>
</evidence>
<accession>A0ABP7YEC5</accession>
<keyword evidence="5" id="KW-1185">Reference proteome</keyword>
<organism evidence="4 5">
    <name type="scientific">Flavobacterium chungbukense</name>
    <dbReference type="NCBI Taxonomy" id="877464"/>
    <lineage>
        <taxon>Bacteria</taxon>
        <taxon>Pseudomonadati</taxon>
        <taxon>Bacteroidota</taxon>
        <taxon>Flavobacteriia</taxon>
        <taxon>Flavobacteriales</taxon>
        <taxon>Flavobacteriaceae</taxon>
        <taxon>Flavobacterium</taxon>
    </lineage>
</organism>
<dbReference type="EMBL" id="BAABAO010000013">
    <property type="protein sequence ID" value="GAA4134848.1"/>
    <property type="molecule type" value="Genomic_DNA"/>
</dbReference>
<gene>
    <name evidence="4" type="ORF">GCM10022250_29740</name>
</gene>
<reference evidence="5" key="1">
    <citation type="journal article" date="2019" name="Int. J. Syst. Evol. Microbiol.">
        <title>The Global Catalogue of Microorganisms (GCM) 10K type strain sequencing project: providing services to taxonomists for standard genome sequencing and annotation.</title>
        <authorList>
            <consortium name="The Broad Institute Genomics Platform"/>
            <consortium name="The Broad Institute Genome Sequencing Center for Infectious Disease"/>
            <person name="Wu L."/>
            <person name="Ma J."/>
        </authorList>
    </citation>
    <scope>NUCLEOTIDE SEQUENCE [LARGE SCALE GENOMIC DNA]</scope>
    <source>
        <strain evidence="5">JCM 17386</strain>
    </source>
</reference>
<evidence type="ECO:0000313" key="4">
    <source>
        <dbReference type="EMBL" id="GAA4134848.1"/>
    </source>
</evidence>
<sequence length="209" mass="22113">MPMKKKYFLALLFLFLISSIEAQTKLQFSISQPPILIADAGSGKTILPGASTVLGGSPSALGGSGTYTYLWTPAEGLNQANISNPVASPLKTTQYTLTVNDGKKCSINASVTITVNSNLGTDEMQDESGLVIYPNPSTGSFTVKSEKSLSSGPIQIEIFSVLGSLIFSETISDGDKLNRTITLPHKSSGVYYLKLTGSGLNISRPVMIL</sequence>
<dbReference type="InterPro" id="IPR026444">
    <property type="entry name" value="Secre_tail"/>
</dbReference>
<comment type="caution">
    <text evidence="4">The sequence shown here is derived from an EMBL/GenBank/DDBJ whole genome shotgun (WGS) entry which is preliminary data.</text>
</comment>
<name>A0ABP7YEC5_9FLAO</name>
<protein>
    <recommendedName>
        <fullName evidence="3">Secretion system C-terminal sorting domain-containing protein</fullName>
    </recommendedName>
</protein>
<dbReference type="Gene3D" id="2.60.40.10">
    <property type="entry name" value="Immunoglobulins"/>
    <property type="match status" value="1"/>
</dbReference>
<proteinExistence type="predicted"/>
<dbReference type="NCBIfam" id="TIGR04183">
    <property type="entry name" value="Por_Secre_tail"/>
    <property type="match status" value="1"/>
</dbReference>
<feature type="domain" description="Secretion system C-terminal sorting" evidence="3">
    <location>
        <begin position="132"/>
        <end position="203"/>
    </location>
</feature>
<feature type="signal peptide" evidence="2">
    <location>
        <begin position="1"/>
        <end position="22"/>
    </location>
</feature>